<evidence type="ECO:0000313" key="1">
    <source>
        <dbReference type="EMBL" id="ASJ17039.1"/>
    </source>
</evidence>
<dbReference type="AlphaFoldDB" id="A0A2Z2NGC7"/>
<proteinExistence type="predicted"/>
<accession>A0A2Z2NGC7</accession>
<organism evidence="1 2">
    <name type="scientific">Thermococcus chitonophagus</name>
    <dbReference type="NCBI Taxonomy" id="54262"/>
    <lineage>
        <taxon>Archaea</taxon>
        <taxon>Methanobacteriati</taxon>
        <taxon>Methanobacteriota</taxon>
        <taxon>Thermococci</taxon>
        <taxon>Thermococcales</taxon>
        <taxon>Thermococcaceae</taxon>
        <taxon>Thermococcus</taxon>
    </lineage>
</organism>
<keyword evidence="2" id="KW-1185">Reference proteome</keyword>
<protein>
    <submittedName>
        <fullName evidence="1">Uncharacterized protein</fullName>
    </submittedName>
</protein>
<reference evidence="1 2" key="1">
    <citation type="submission" date="2016-04" db="EMBL/GenBank/DDBJ databases">
        <title>Complete genome sequence of Thermococcus chitonophagus type strain GC74.</title>
        <authorList>
            <person name="Oger P.M."/>
        </authorList>
    </citation>
    <scope>NUCLEOTIDE SEQUENCE [LARGE SCALE GENOMIC DNA]</scope>
    <source>
        <strain evidence="1 2">GC74</strain>
    </source>
</reference>
<sequence>MGKFENFSLVSPSGKVFPQLFSSPHFLRCWRLQQVRVKYEPLCGTLFMGGLSQTSEFIAMPFW</sequence>
<name>A0A2Z2NGC7_9EURY</name>
<gene>
    <name evidence="1" type="ORF">A3L04_08120</name>
</gene>
<dbReference type="Proteomes" id="UP000250189">
    <property type="component" value="Chromosome"/>
</dbReference>
<evidence type="ECO:0000313" key="2">
    <source>
        <dbReference type="Proteomes" id="UP000250189"/>
    </source>
</evidence>
<dbReference type="EMBL" id="CP015193">
    <property type="protein sequence ID" value="ASJ17039.1"/>
    <property type="molecule type" value="Genomic_DNA"/>
</dbReference>